<proteinExistence type="predicted"/>
<dbReference type="SUPFAM" id="SSF53335">
    <property type="entry name" value="S-adenosyl-L-methionine-dependent methyltransferases"/>
    <property type="match status" value="1"/>
</dbReference>
<keyword evidence="6" id="KW-0489">Methyltransferase</keyword>
<evidence type="ECO:0000256" key="4">
    <source>
        <dbReference type="ARBA" id="ARBA00020594"/>
    </source>
</evidence>
<evidence type="ECO:0000256" key="8">
    <source>
        <dbReference type="ARBA" id="ARBA00023242"/>
    </source>
</evidence>
<comment type="subcellular location">
    <subcellularLocation>
        <location evidence="2">Cytoplasm</location>
    </subcellularLocation>
    <subcellularLocation>
        <location evidence="1">Nucleus</location>
    </subcellularLocation>
</comment>
<protein>
    <recommendedName>
        <fullName evidence="4">Calmodulin-lysine N-methyltransferase</fullName>
        <ecNumber evidence="3">2.1.1.60</ecNumber>
    </recommendedName>
</protein>
<evidence type="ECO:0000256" key="6">
    <source>
        <dbReference type="ARBA" id="ARBA00022603"/>
    </source>
</evidence>
<evidence type="ECO:0000256" key="7">
    <source>
        <dbReference type="ARBA" id="ARBA00022679"/>
    </source>
</evidence>
<sequence>MKSSATEDAFWAIALKERSQKEVALHERSELAPDMEEALYRQLAKKALRRKEIIKIANEAEFILFPTVASDDGLFGSTGGELWFASKILATYLFNEKAIFPDFKIIIELGSGLGLAGLAAARIWPQAKVLLTDADQAVVHNLQSTIQFNSLKQNTEAIFFDFTQKEDDSEILSGAAASLVLAAAIVYTPHLARGLAQYIYRNAPYRTLVLQRYDRPGFLSTFIPTLLKYSSSLSFRMHKVICLSVSQQSQQTTIPFHLEEWDPDDRFQFHCSRDDDKLVDDSYFVLCDIRRL</sequence>
<reference evidence="9" key="1">
    <citation type="submission" date="2021-01" db="EMBL/GenBank/DDBJ databases">
        <authorList>
            <person name="Corre E."/>
            <person name="Pelletier E."/>
            <person name="Niang G."/>
            <person name="Scheremetjew M."/>
            <person name="Finn R."/>
            <person name="Kale V."/>
            <person name="Holt S."/>
            <person name="Cochrane G."/>
            <person name="Meng A."/>
            <person name="Brown T."/>
            <person name="Cohen L."/>
        </authorList>
    </citation>
    <scope>NUCLEOTIDE SEQUENCE</scope>
    <source>
        <strain evidence="9">CCMP1510</strain>
    </source>
</reference>
<keyword evidence="8" id="KW-0539">Nucleus</keyword>
<dbReference type="EMBL" id="HBIJ01003460">
    <property type="protein sequence ID" value="CAE0361674.1"/>
    <property type="molecule type" value="Transcribed_RNA"/>
</dbReference>
<keyword evidence="5" id="KW-0963">Cytoplasm</keyword>
<dbReference type="Gene3D" id="3.40.50.150">
    <property type="entry name" value="Vaccinia Virus protein VP39"/>
    <property type="match status" value="1"/>
</dbReference>
<organism evidence="9">
    <name type="scientific">Aureoumbra lagunensis</name>
    <dbReference type="NCBI Taxonomy" id="44058"/>
    <lineage>
        <taxon>Eukaryota</taxon>
        <taxon>Sar</taxon>
        <taxon>Stramenopiles</taxon>
        <taxon>Ochrophyta</taxon>
        <taxon>Pelagophyceae</taxon>
        <taxon>Pelagomonadales</taxon>
        <taxon>Aureoumbra</taxon>
    </lineage>
</organism>
<accession>A0A7S3JS70</accession>
<dbReference type="AlphaFoldDB" id="A0A7S3JS70"/>
<dbReference type="GO" id="GO:0005634">
    <property type="term" value="C:nucleus"/>
    <property type="evidence" value="ECO:0007669"/>
    <property type="project" value="UniProtKB-SubCell"/>
</dbReference>
<dbReference type="InterPro" id="IPR019410">
    <property type="entry name" value="Methyltransf_16"/>
</dbReference>
<evidence type="ECO:0000256" key="2">
    <source>
        <dbReference type="ARBA" id="ARBA00004496"/>
    </source>
</evidence>
<evidence type="ECO:0000256" key="5">
    <source>
        <dbReference type="ARBA" id="ARBA00022490"/>
    </source>
</evidence>
<dbReference type="GO" id="GO:0005737">
    <property type="term" value="C:cytoplasm"/>
    <property type="evidence" value="ECO:0007669"/>
    <property type="project" value="UniProtKB-SubCell"/>
</dbReference>
<dbReference type="EC" id="2.1.1.60" evidence="3"/>
<dbReference type="Pfam" id="PF10294">
    <property type="entry name" value="Methyltransf_16"/>
    <property type="match status" value="1"/>
</dbReference>
<dbReference type="PANTHER" id="PTHR13539:SF3">
    <property type="entry name" value="CALMODULIN-LYSINE N-METHYLTRANSFERASE"/>
    <property type="match status" value="1"/>
</dbReference>
<dbReference type="PANTHER" id="PTHR13539">
    <property type="entry name" value="CALMODULIN-LYSINE N-METHYLTRANSFERASE"/>
    <property type="match status" value="1"/>
</dbReference>
<dbReference type="InterPro" id="IPR029063">
    <property type="entry name" value="SAM-dependent_MTases_sf"/>
</dbReference>
<evidence type="ECO:0000256" key="3">
    <source>
        <dbReference type="ARBA" id="ARBA00011914"/>
    </source>
</evidence>
<name>A0A7S3JS70_9STRA</name>
<gene>
    <name evidence="9" type="ORF">ALAG00032_LOCUS2407</name>
</gene>
<evidence type="ECO:0000256" key="1">
    <source>
        <dbReference type="ARBA" id="ARBA00004123"/>
    </source>
</evidence>
<evidence type="ECO:0000313" key="9">
    <source>
        <dbReference type="EMBL" id="CAE0361674.1"/>
    </source>
</evidence>
<dbReference type="GO" id="GO:0032259">
    <property type="term" value="P:methylation"/>
    <property type="evidence" value="ECO:0007669"/>
    <property type="project" value="UniProtKB-KW"/>
</dbReference>
<keyword evidence="7" id="KW-0808">Transferase</keyword>
<dbReference type="GO" id="GO:0018025">
    <property type="term" value="F:calmodulin-lysine N-methyltransferase activity"/>
    <property type="evidence" value="ECO:0007669"/>
    <property type="project" value="UniProtKB-EC"/>
</dbReference>
<dbReference type="InterPro" id="IPR025800">
    <property type="entry name" value="CaM-Lys-N-MeTrfase"/>
</dbReference>